<protein>
    <submittedName>
        <fullName evidence="1">Uncharacterized protein</fullName>
    </submittedName>
</protein>
<proteinExistence type="predicted"/>
<comment type="caution">
    <text evidence="1">The sequence shown here is derived from an EMBL/GenBank/DDBJ whole genome shotgun (WGS) entry which is preliminary data.</text>
</comment>
<gene>
    <name evidence="1" type="ORF">Pint_30141</name>
</gene>
<organism evidence="1 2">
    <name type="scientific">Pistacia integerrima</name>
    <dbReference type="NCBI Taxonomy" id="434235"/>
    <lineage>
        <taxon>Eukaryota</taxon>
        <taxon>Viridiplantae</taxon>
        <taxon>Streptophyta</taxon>
        <taxon>Embryophyta</taxon>
        <taxon>Tracheophyta</taxon>
        <taxon>Spermatophyta</taxon>
        <taxon>Magnoliopsida</taxon>
        <taxon>eudicotyledons</taxon>
        <taxon>Gunneridae</taxon>
        <taxon>Pentapetalae</taxon>
        <taxon>rosids</taxon>
        <taxon>malvids</taxon>
        <taxon>Sapindales</taxon>
        <taxon>Anacardiaceae</taxon>
        <taxon>Pistacia</taxon>
    </lineage>
</organism>
<name>A0ACC0WZP8_9ROSI</name>
<accession>A0ACC0WZP8</accession>
<dbReference type="EMBL" id="CM047750">
    <property type="protein sequence ID" value="KAJ0007160.1"/>
    <property type="molecule type" value="Genomic_DNA"/>
</dbReference>
<evidence type="ECO:0000313" key="1">
    <source>
        <dbReference type="EMBL" id="KAJ0007160.1"/>
    </source>
</evidence>
<evidence type="ECO:0000313" key="2">
    <source>
        <dbReference type="Proteomes" id="UP001163603"/>
    </source>
</evidence>
<dbReference type="Proteomes" id="UP001163603">
    <property type="component" value="Chromosome 15"/>
</dbReference>
<keyword evidence="2" id="KW-1185">Reference proteome</keyword>
<reference evidence="2" key="1">
    <citation type="journal article" date="2023" name="G3 (Bethesda)">
        <title>Genome assembly and association tests identify interacting loci associated with vigor, precocity, and sex in interspecific pistachio rootstocks.</title>
        <authorList>
            <person name="Palmer W."/>
            <person name="Jacygrad E."/>
            <person name="Sagayaradj S."/>
            <person name="Cavanaugh K."/>
            <person name="Han R."/>
            <person name="Bertier L."/>
            <person name="Beede B."/>
            <person name="Kafkas S."/>
            <person name="Golino D."/>
            <person name="Preece J."/>
            <person name="Michelmore R."/>
        </authorList>
    </citation>
    <scope>NUCLEOTIDE SEQUENCE [LARGE SCALE GENOMIC DNA]</scope>
</reference>
<sequence>MVVKWGKYVMPASLPASTSSSGYVDCVFLVFAPFASANFEIGRSRDCIATSSRCLSDFGGWCCRHFVGYCCSLLRVVPSSTLCVAYCSPDALPNCSPMLRKFFRRRITDESDVDNKHINRGF</sequence>